<dbReference type="InterPro" id="IPR033911">
    <property type="entry name" value="MetRS_core"/>
</dbReference>
<evidence type="ECO:0000256" key="6">
    <source>
        <dbReference type="ARBA" id="ARBA00023146"/>
    </source>
</evidence>
<dbReference type="SUPFAM" id="SSF47323">
    <property type="entry name" value="Anticodon-binding domain of a subclass of class I aminoacyl-tRNA synthetases"/>
    <property type="match status" value="1"/>
</dbReference>
<evidence type="ECO:0000256" key="7">
    <source>
        <dbReference type="ARBA" id="ARBA00030904"/>
    </source>
</evidence>
<keyword evidence="2" id="KW-0436">Ligase</keyword>
<dbReference type="PROSITE" id="PS00178">
    <property type="entry name" value="AA_TRNA_LIGASE_I"/>
    <property type="match status" value="1"/>
</dbReference>
<dbReference type="GO" id="GO:0004825">
    <property type="term" value="F:methionine-tRNA ligase activity"/>
    <property type="evidence" value="ECO:0007669"/>
    <property type="project" value="UniProtKB-EC"/>
</dbReference>
<dbReference type="SUPFAM" id="SSF52374">
    <property type="entry name" value="Nucleotidylyl transferase"/>
    <property type="match status" value="1"/>
</dbReference>
<keyword evidence="3" id="KW-0547">Nucleotide-binding</keyword>
<proteinExistence type="predicted"/>
<organism evidence="9">
    <name type="scientific">Catovirus CTV1</name>
    <dbReference type="NCBI Taxonomy" id="1977631"/>
    <lineage>
        <taxon>Viruses</taxon>
        <taxon>Varidnaviria</taxon>
        <taxon>Bamfordvirae</taxon>
        <taxon>Nucleocytoviricota</taxon>
        <taxon>Megaviricetes</taxon>
        <taxon>Imitervirales</taxon>
        <taxon>Mimiviridae</taxon>
        <taxon>Klosneuvirinae</taxon>
        <taxon>Catovirus</taxon>
    </lineage>
</organism>
<dbReference type="GO" id="GO:0005524">
    <property type="term" value="F:ATP binding"/>
    <property type="evidence" value="ECO:0007669"/>
    <property type="project" value="UniProtKB-KW"/>
</dbReference>
<dbReference type="EMBL" id="KY684083">
    <property type="protein sequence ID" value="ARF08189.1"/>
    <property type="molecule type" value="Genomic_DNA"/>
</dbReference>
<evidence type="ECO:0000256" key="3">
    <source>
        <dbReference type="ARBA" id="ARBA00022741"/>
    </source>
</evidence>
<evidence type="ECO:0000256" key="5">
    <source>
        <dbReference type="ARBA" id="ARBA00022917"/>
    </source>
</evidence>
<evidence type="ECO:0000259" key="8">
    <source>
        <dbReference type="Pfam" id="PF09334"/>
    </source>
</evidence>
<dbReference type="PANTHER" id="PTHR43326:SF2">
    <property type="entry name" value="METHIONINE--TRNA LIGASE"/>
    <property type="match status" value="1"/>
</dbReference>
<dbReference type="Gene3D" id="1.10.730.10">
    <property type="entry name" value="Isoleucyl-tRNA Synthetase, Domain 1"/>
    <property type="match status" value="1"/>
</dbReference>
<evidence type="ECO:0000313" key="9">
    <source>
        <dbReference type="EMBL" id="ARF08189.1"/>
    </source>
</evidence>
<feature type="domain" description="Methionyl/Leucyl tRNA synthetase" evidence="8">
    <location>
        <begin position="155"/>
        <end position="356"/>
    </location>
</feature>
<sequence length="495" mass="57253">MNNNVLFTTAISYPNAPPHIGHLYEAILSDFFKRQFLLIGKNAKLLTGTDEHGKKIEDTATKQKLAPKEFCDIMVKQFVDMNAYAGTSYDHFIRTTDSSHEELVKQCINKSVEKNDIYVGEYKGYYSVREESYVTNETAKLNNFVDPVTNVPYESISEESYFFTLPKYKNTINECITTIYPQKYSNEINERLCKLKDLEDLSISRTTFDWGIKFPQNDKHTVYVWQDALYNYVTGCKMIFGNENVDRIYHIIGKDITWFHSVIYPALLESSDNNDYFPTKILVHGFVNDSAGRKMSKSLGNVVSISDLNKYPLEAVRFYLLTESQLGDDINFSVDNLVKKFDNILIDAFGNVVLRLASLCNGLMDEINNTKINKTFSADKAHEYINNFDLTGYYNYTFSLIRDLNMYITSKKPWNKQIAMTEKLDILKNCLYDLNIITKLLYPYIPVKIMEIRNVFGFSHILDLNNNCIENLCLNYKSGQKFFNLISARPVRTKN</sequence>
<keyword evidence="6 9" id="KW-0030">Aminoacyl-tRNA synthetase</keyword>
<dbReference type="InterPro" id="IPR023457">
    <property type="entry name" value="Met-tRNA_synth_2"/>
</dbReference>
<dbReference type="InterPro" id="IPR009080">
    <property type="entry name" value="tRNAsynth_Ia_anticodon-bd"/>
</dbReference>
<dbReference type="InterPro" id="IPR001412">
    <property type="entry name" value="aa-tRNA-synth_I_CS"/>
</dbReference>
<evidence type="ECO:0000256" key="2">
    <source>
        <dbReference type="ARBA" id="ARBA00022598"/>
    </source>
</evidence>
<dbReference type="NCBIfam" id="TIGR00398">
    <property type="entry name" value="metG"/>
    <property type="match status" value="1"/>
</dbReference>
<name>A0A1V0S905_9VIRU</name>
<reference evidence="9" key="1">
    <citation type="journal article" date="2017" name="Science">
        <title>Giant viruses with an expanded complement of translation system components.</title>
        <authorList>
            <person name="Schulz F."/>
            <person name="Yutin N."/>
            <person name="Ivanova N.N."/>
            <person name="Ortega D.R."/>
            <person name="Lee T.K."/>
            <person name="Vierheilig J."/>
            <person name="Daims H."/>
            <person name="Horn M."/>
            <person name="Wagner M."/>
            <person name="Jensen G.J."/>
            <person name="Kyrpides N.C."/>
            <person name="Koonin E.V."/>
            <person name="Woyke T."/>
        </authorList>
    </citation>
    <scope>NUCLEOTIDE SEQUENCE</scope>
    <source>
        <strain evidence="9">CTV1</strain>
    </source>
</reference>
<accession>A0A1V0S905</accession>
<keyword evidence="4" id="KW-0067">ATP-binding</keyword>
<dbReference type="Gene3D" id="2.170.220.10">
    <property type="match status" value="1"/>
</dbReference>
<dbReference type="PRINTS" id="PR01041">
    <property type="entry name" value="TRNASYNTHMET"/>
</dbReference>
<protein>
    <recommendedName>
        <fullName evidence="1">methionine--tRNA ligase</fullName>
        <ecNumber evidence="1">6.1.1.10</ecNumber>
    </recommendedName>
    <alternativeName>
        <fullName evidence="7">Methionyl-tRNA synthetase</fullName>
    </alternativeName>
</protein>
<dbReference type="Pfam" id="PF09334">
    <property type="entry name" value="tRNA-synt_1g"/>
    <property type="match status" value="2"/>
</dbReference>
<gene>
    <name evidence="9" type="ORF">Catovirus_1_239</name>
</gene>
<evidence type="ECO:0000256" key="4">
    <source>
        <dbReference type="ARBA" id="ARBA00022840"/>
    </source>
</evidence>
<dbReference type="Gene3D" id="3.40.50.620">
    <property type="entry name" value="HUPs"/>
    <property type="match status" value="1"/>
</dbReference>
<dbReference type="EC" id="6.1.1.10" evidence="1"/>
<dbReference type="InterPro" id="IPR014758">
    <property type="entry name" value="Met-tRNA_synth"/>
</dbReference>
<dbReference type="InterPro" id="IPR015413">
    <property type="entry name" value="Methionyl/Leucyl_tRNA_Synth"/>
</dbReference>
<feature type="domain" description="Methionyl/Leucyl tRNA synthetase" evidence="8">
    <location>
        <begin position="6"/>
        <end position="138"/>
    </location>
</feature>
<dbReference type="PANTHER" id="PTHR43326">
    <property type="entry name" value="METHIONYL-TRNA SYNTHETASE"/>
    <property type="match status" value="1"/>
</dbReference>
<dbReference type="InterPro" id="IPR014729">
    <property type="entry name" value="Rossmann-like_a/b/a_fold"/>
</dbReference>
<keyword evidence="5" id="KW-0648">Protein biosynthesis</keyword>
<evidence type="ECO:0000256" key="1">
    <source>
        <dbReference type="ARBA" id="ARBA00012838"/>
    </source>
</evidence>